<organism evidence="1 2">
    <name type="scientific">Ancylomarina subtilis</name>
    <dbReference type="NCBI Taxonomy" id="1639035"/>
    <lineage>
        <taxon>Bacteria</taxon>
        <taxon>Pseudomonadati</taxon>
        <taxon>Bacteroidota</taxon>
        <taxon>Bacteroidia</taxon>
        <taxon>Marinilabiliales</taxon>
        <taxon>Marinifilaceae</taxon>
        <taxon>Ancylomarina</taxon>
    </lineage>
</organism>
<sequence>MELNFFREDFNRGAYRLIYINKMGVDLFSLTLRNLLKFKD</sequence>
<comment type="caution">
    <text evidence="1">The sequence shown here is derived from an EMBL/GenBank/DDBJ whole genome shotgun (WGS) entry which is preliminary data.</text>
</comment>
<dbReference type="EMBL" id="SHKN01000001">
    <property type="protein sequence ID" value="RZT96729.1"/>
    <property type="molecule type" value="Genomic_DNA"/>
</dbReference>
<keyword evidence="2" id="KW-1185">Reference proteome</keyword>
<accession>A0A4Q7VKK7</accession>
<gene>
    <name evidence="1" type="ORF">EV201_1372</name>
</gene>
<reference evidence="1 2" key="1">
    <citation type="submission" date="2019-02" db="EMBL/GenBank/DDBJ databases">
        <title>Genomic Encyclopedia of Type Strains, Phase IV (KMG-IV): sequencing the most valuable type-strain genomes for metagenomic binning, comparative biology and taxonomic classification.</title>
        <authorList>
            <person name="Goeker M."/>
        </authorList>
    </citation>
    <scope>NUCLEOTIDE SEQUENCE [LARGE SCALE GENOMIC DNA]</scope>
    <source>
        <strain evidence="1 2">DSM 28825</strain>
    </source>
</reference>
<protein>
    <submittedName>
        <fullName evidence="1">Uncharacterized protein</fullName>
    </submittedName>
</protein>
<proteinExistence type="predicted"/>
<evidence type="ECO:0000313" key="1">
    <source>
        <dbReference type="EMBL" id="RZT96729.1"/>
    </source>
</evidence>
<name>A0A4Q7VKK7_9BACT</name>
<dbReference type="Proteomes" id="UP000293562">
    <property type="component" value="Unassembled WGS sequence"/>
</dbReference>
<dbReference type="AlphaFoldDB" id="A0A4Q7VKK7"/>
<evidence type="ECO:0000313" key="2">
    <source>
        <dbReference type="Proteomes" id="UP000293562"/>
    </source>
</evidence>